<dbReference type="Pfam" id="PF03601">
    <property type="entry name" value="Cons_hypoth698"/>
    <property type="match status" value="1"/>
</dbReference>
<dbReference type="OrthoDB" id="5393513at2"/>
<evidence type="ECO:0000256" key="3">
    <source>
        <dbReference type="ARBA" id="ARBA00022475"/>
    </source>
</evidence>
<accession>A0A059G4X5</accession>
<keyword evidence="6 7" id="KW-0472">Membrane</keyword>
<feature type="transmembrane region" description="Helical" evidence="7">
    <location>
        <begin position="196"/>
        <end position="216"/>
    </location>
</feature>
<dbReference type="EMBL" id="ARYL01000026">
    <property type="protein sequence ID" value="KDA01528.1"/>
    <property type="molecule type" value="Genomic_DNA"/>
</dbReference>
<feature type="transmembrane region" description="Helical" evidence="7">
    <location>
        <begin position="21"/>
        <end position="39"/>
    </location>
</feature>
<feature type="transmembrane region" description="Helical" evidence="7">
    <location>
        <begin position="163"/>
        <end position="184"/>
    </location>
</feature>
<keyword evidence="3" id="KW-1003">Cell membrane</keyword>
<dbReference type="InterPro" id="IPR018383">
    <property type="entry name" value="UPF0324_pro"/>
</dbReference>
<comment type="caution">
    <text evidence="8">The sequence shown here is derived from an EMBL/GenBank/DDBJ whole genome shotgun (WGS) entry which is preliminary data.</text>
</comment>
<dbReference type="RefSeq" id="WP_035540107.1">
    <property type="nucleotide sequence ID" value="NZ_ARYL01000026.1"/>
</dbReference>
<evidence type="ECO:0008006" key="10">
    <source>
        <dbReference type="Google" id="ProtNLM"/>
    </source>
</evidence>
<keyword evidence="5 7" id="KW-1133">Transmembrane helix</keyword>
<dbReference type="GO" id="GO:0005886">
    <property type="term" value="C:plasma membrane"/>
    <property type="evidence" value="ECO:0007669"/>
    <property type="project" value="UniProtKB-SubCell"/>
</dbReference>
<feature type="transmembrane region" description="Helical" evidence="7">
    <location>
        <begin position="98"/>
        <end position="121"/>
    </location>
</feature>
<comment type="similarity">
    <text evidence="2">Belongs to the UPF0324 family.</text>
</comment>
<feature type="transmembrane region" description="Helical" evidence="7">
    <location>
        <begin position="293"/>
        <end position="312"/>
    </location>
</feature>
<dbReference type="PANTHER" id="PTHR30106">
    <property type="entry name" value="INNER MEMBRANE PROTEIN YEIH-RELATED"/>
    <property type="match status" value="1"/>
</dbReference>
<feature type="transmembrane region" description="Helical" evidence="7">
    <location>
        <begin position="73"/>
        <end position="92"/>
    </location>
</feature>
<keyword evidence="4 7" id="KW-0812">Transmembrane</keyword>
<evidence type="ECO:0000256" key="7">
    <source>
        <dbReference type="SAM" id="Phobius"/>
    </source>
</evidence>
<evidence type="ECO:0000313" key="8">
    <source>
        <dbReference type="EMBL" id="KDA01528.1"/>
    </source>
</evidence>
<name>A0A059G4X5_9PROT</name>
<evidence type="ECO:0000256" key="6">
    <source>
        <dbReference type="ARBA" id="ARBA00023136"/>
    </source>
</evidence>
<dbReference type="PATRIC" id="fig|1280953.3.peg.3063"/>
<feature type="transmembrane region" description="Helical" evidence="7">
    <location>
        <begin position="128"/>
        <end position="151"/>
    </location>
</feature>
<protein>
    <recommendedName>
        <fullName evidence="10">Sulfate exporter family transporter</fullName>
    </recommendedName>
</protein>
<feature type="transmembrane region" description="Helical" evidence="7">
    <location>
        <begin position="258"/>
        <end position="281"/>
    </location>
</feature>
<evidence type="ECO:0000256" key="1">
    <source>
        <dbReference type="ARBA" id="ARBA00004651"/>
    </source>
</evidence>
<organism evidence="8 9">
    <name type="scientific">Hyphomonas oceanitis SCH89</name>
    <dbReference type="NCBI Taxonomy" id="1280953"/>
    <lineage>
        <taxon>Bacteria</taxon>
        <taxon>Pseudomonadati</taxon>
        <taxon>Pseudomonadota</taxon>
        <taxon>Alphaproteobacteria</taxon>
        <taxon>Hyphomonadales</taxon>
        <taxon>Hyphomonadaceae</taxon>
        <taxon>Hyphomonas</taxon>
    </lineage>
</organism>
<proteinExistence type="inferred from homology"/>
<evidence type="ECO:0000313" key="9">
    <source>
        <dbReference type="Proteomes" id="UP000024942"/>
    </source>
</evidence>
<keyword evidence="9" id="KW-1185">Reference proteome</keyword>
<dbReference type="PANTHER" id="PTHR30106:SF2">
    <property type="entry name" value="UPF0324 INNER MEMBRANE PROTEIN YEIH"/>
    <property type="match status" value="1"/>
</dbReference>
<feature type="transmembrane region" description="Helical" evidence="7">
    <location>
        <begin position="222"/>
        <end position="246"/>
    </location>
</feature>
<feature type="transmembrane region" description="Helical" evidence="7">
    <location>
        <begin position="45"/>
        <end position="61"/>
    </location>
</feature>
<feature type="transmembrane region" description="Helical" evidence="7">
    <location>
        <begin position="319"/>
        <end position="343"/>
    </location>
</feature>
<evidence type="ECO:0000256" key="5">
    <source>
        <dbReference type="ARBA" id="ARBA00022989"/>
    </source>
</evidence>
<dbReference type="AlphaFoldDB" id="A0A059G4X5"/>
<dbReference type="eggNOG" id="COG2855">
    <property type="taxonomic scope" value="Bacteria"/>
</dbReference>
<reference evidence="8 9" key="1">
    <citation type="journal article" date="2014" name="Antonie Van Leeuwenhoek">
        <title>Hyphomonas beringensis sp. nov. and Hyphomonas chukchiensis sp. nov., isolated from surface seawater of the Bering Sea and Chukchi Sea.</title>
        <authorList>
            <person name="Li C."/>
            <person name="Lai Q."/>
            <person name="Li G."/>
            <person name="Dong C."/>
            <person name="Wang J."/>
            <person name="Liao Y."/>
            <person name="Shao Z."/>
        </authorList>
    </citation>
    <scope>NUCLEOTIDE SEQUENCE [LARGE SCALE GENOMIC DNA]</scope>
    <source>
        <strain evidence="8 9">SCH89</strain>
    </source>
</reference>
<dbReference type="Proteomes" id="UP000024942">
    <property type="component" value="Unassembled WGS sequence"/>
</dbReference>
<gene>
    <name evidence="8" type="ORF">HOC_15252</name>
</gene>
<evidence type="ECO:0000256" key="2">
    <source>
        <dbReference type="ARBA" id="ARBA00007977"/>
    </source>
</evidence>
<evidence type="ECO:0000256" key="4">
    <source>
        <dbReference type="ARBA" id="ARBA00022692"/>
    </source>
</evidence>
<comment type="subcellular location">
    <subcellularLocation>
        <location evidence="1">Cell membrane</location>
        <topology evidence="1">Multi-pass membrane protein</topology>
    </subcellularLocation>
</comment>
<sequence length="349" mass="35833">MLKHFRVGRPAAAERVRRVRALAPGLLLTVTIALAARFVSAQYGGPVMLLALVLGVAFNFLSHEPRCAPGLAFASRTVLKAGVALLGAALTFSDAATLGLPALGVIALAVAGTLAGGALIARLARFDWSYAILMAGAVAICGTSAAMAIASVLPATKDNERRVVIVVAGVTTLSTLAMILYPSLATALRMTDGQTGLFLGASIHGVAQVIAGGYIISDEAGAISAIVKLVRVSFLAPVIFIVALMFRNHAGAEKKRFTMVPLFVIGFFAAMAARSLGIIPHAVAESMTSLSEWFLVIAVSALGVRMSVSGVMASGAGPFLVLILQTLLILGLVLAGMALMPGITAFQPG</sequence>